<accession>A0AAD7L712</accession>
<evidence type="ECO:0000256" key="8">
    <source>
        <dbReference type="ARBA" id="ARBA00022989"/>
    </source>
</evidence>
<comment type="cofactor">
    <cofactor evidence="1 15">
        <name>heme</name>
        <dbReference type="ChEBI" id="CHEBI:30413"/>
    </cofactor>
</comment>
<dbReference type="Proteomes" id="UP001163823">
    <property type="component" value="Chromosome 10"/>
</dbReference>
<dbReference type="GO" id="GO:0005506">
    <property type="term" value="F:iron ion binding"/>
    <property type="evidence" value="ECO:0007669"/>
    <property type="project" value="InterPro"/>
</dbReference>
<evidence type="ECO:0000256" key="11">
    <source>
        <dbReference type="ARBA" id="ARBA00023033"/>
    </source>
</evidence>
<comment type="pathway">
    <text evidence="13">Plant hormone biosynthesis; gibberellin biosynthesis.</text>
</comment>
<dbReference type="Gene3D" id="1.10.630.10">
    <property type="entry name" value="Cytochrome P450"/>
    <property type="match status" value="1"/>
</dbReference>
<dbReference type="GO" id="GO:0016132">
    <property type="term" value="P:brassinosteroid biosynthetic process"/>
    <property type="evidence" value="ECO:0007669"/>
    <property type="project" value="TreeGrafter"/>
</dbReference>
<comment type="subcellular location">
    <subcellularLocation>
        <location evidence="2">Membrane</location>
        <topology evidence="2">Single-pass membrane protein</topology>
    </subcellularLocation>
</comment>
<dbReference type="PRINTS" id="PR00463">
    <property type="entry name" value="EP450I"/>
</dbReference>
<dbReference type="GO" id="GO:0016020">
    <property type="term" value="C:membrane"/>
    <property type="evidence" value="ECO:0007669"/>
    <property type="project" value="UniProtKB-SubCell"/>
</dbReference>
<proteinExistence type="inferred from homology"/>
<dbReference type="GO" id="GO:0020037">
    <property type="term" value="F:heme binding"/>
    <property type="evidence" value="ECO:0007669"/>
    <property type="project" value="InterPro"/>
</dbReference>
<evidence type="ECO:0000256" key="12">
    <source>
        <dbReference type="ARBA" id="ARBA00023136"/>
    </source>
</evidence>
<comment type="caution">
    <text evidence="17">The sequence shown here is derived from an EMBL/GenBank/DDBJ whole genome shotgun (WGS) entry which is preliminary data.</text>
</comment>
<evidence type="ECO:0000256" key="15">
    <source>
        <dbReference type="PIRSR" id="PIRSR602401-1"/>
    </source>
</evidence>
<dbReference type="KEGG" id="qsa:O6P43_024466"/>
<dbReference type="Pfam" id="PF00067">
    <property type="entry name" value="p450"/>
    <property type="match status" value="1"/>
</dbReference>
<dbReference type="InterPro" id="IPR017972">
    <property type="entry name" value="Cyt_P450_CS"/>
</dbReference>
<evidence type="ECO:0000256" key="2">
    <source>
        <dbReference type="ARBA" id="ARBA00004167"/>
    </source>
</evidence>
<keyword evidence="12" id="KW-0472">Membrane</keyword>
<gene>
    <name evidence="17" type="ORF">O6P43_024466</name>
</gene>
<dbReference type="GO" id="GO:0051777">
    <property type="term" value="F:ent-kaurenoic acid monooxygenase activity"/>
    <property type="evidence" value="ECO:0007669"/>
    <property type="project" value="TreeGrafter"/>
</dbReference>
<keyword evidence="18" id="KW-1185">Reference proteome</keyword>
<dbReference type="CDD" id="cd11043">
    <property type="entry name" value="CYP90-like"/>
    <property type="match status" value="1"/>
</dbReference>
<dbReference type="GO" id="GO:0016125">
    <property type="term" value="P:sterol metabolic process"/>
    <property type="evidence" value="ECO:0007669"/>
    <property type="project" value="TreeGrafter"/>
</dbReference>
<name>A0AAD7L712_QUISA</name>
<dbReference type="PANTHER" id="PTHR24286">
    <property type="entry name" value="CYTOCHROME P450 26"/>
    <property type="match status" value="1"/>
</dbReference>
<feature type="binding site" description="axial binding residue" evidence="15">
    <location>
        <position position="437"/>
    </location>
    <ligand>
        <name>heme</name>
        <dbReference type="ChEBI" id="CHEBI:30413"/>
    </ligand>
    <ligandPart>
        <name>Fe</name>
        <dbReference type="ChEBI" id="CHEBI:18248"/>
    </ligandPart>
</feature>
<reference evidence="17" key="1">
    <citation type="journal article" date="2023" name="Science">
        <title>Elucidation of the pathway for biosynthesis of saponin adjuvants from the soapbark tree.</title>
        <authorList>
            <person name="Reed J."/>
            <person name="Orme A."/>
            <person name="El-Demerdash A."/>
            <person name="Owen C."/>
            <person name="Martin L.B.B."/>
            <person name="Misra R.C."/>
            <person name="Kikuchi S."/>
            <person name="Rejzek M."/>
            <person name="Martin A.C."/>
            <person name="Harkess A."/>
            <person name="Leebens-Mack J."/>
            <person name="Louveau T."/>
            <person name="Stephenson M.J."/>
            <person name="Osbourn A."/>
        </authorList>
    </citation>
    <scope>NUCLEOTIDE SEQUENCE</scope>
    <source>
        <strain evidence="17">S10</strain>
    </source>
</reference>
<evidence type="ECO:0000256" key="16">
    <source>
        <dbReference type="RuleBase" id="RU000461"/>
    </source>
</evidence>
<comment type="function">
    <text evidence="14">Catalyzes three successive oxidations of ent-kaurenoic acid giving gibberellin 12 (GA12), a key step in gibberellins (GAs) biosynthesis. GAs, which are involved many processes, including stem elongation, play a central role in plant development.</text>
</comment>
<evidence type="ECO:0000313" key="17">
    <source>
        <dbReference type="EMBL" id="KAJ7952657.1"/>
    </source>
</evidence>
<evidence type="ECO:0000256" key="9">
    <source>
        <dbReference type="ARBA" id="ARBA00023002"/>
    </source>
</evidence>
<keyword evidence="6" id="KW-0812">Transmembrane</keyword>
<dbReference type="PROSITE" id="PS00086">
    <property type="entry name" value="CYTOCHROME_P450"/>
    <property type="match status" value="1"/>
</dbReference>
<protein>
    <submittedName>
        <fullName evidence="17">Cytochrome P450 family ent-kaurenoic acid oxidase</fullName>
    </submittedName>
</protein>
<dbReference type="InterPro" id="IPR036396">
    <property type="entry name" value="Cyt_P450_sf"/>
</dbReference>
<dbReference type="FunFam" id="1.10.630.10:FF:000052">
    <property type="entry name" value="Ent-kaurenoic acid oxidase"/>
    <property type="match status" value="1"/>
</dbReference>
<comment type="pathway">
    <text evidence="3">Hormone biosynthesis.</text>
</comment>
<evidence type="ECO:0000313" key="18">
    <source>
        <dbReference type="Proteomes" id="UP001163823"/>
    </source>
</evidence>
<dbReference type="PANTHER" id="PTHR24286:SF290">
    <property type="entry name" value="ENT-KAURENOIC ACID OXIDASE 2-LIKE ISOFORM X1"/>
    <property type="match status" value="1"/>
</dbReference>
<keyword evidence="8" id="KW-1133">Transmembrane helix</keyword>
<keyword evidence="9 16" id="KW-0560">Oxidoreductase</keyword>
<dbReference type="SUPFAM" id="SSF48264">
    <property type="entry name" value="Cytochrome P450"/>
    <property type="match status" value="1"/>
</dbReference>
<comment type="similarity">
    <text evidence="4 16">Belongs to the cytochrome P450 family.</text>
</comment>
<evidence type="ECO:0000256" key="5">
    <source>
        <dbReference type="ARBA" id="ARBA00022617"/>
    </source>
</evidence>
<organism evidence="17 18">
    <name type="scientific">Quillaja saponaria</name>
    <name type="common">Soap bark tree</name>
    <dbReference type="NCBI Taxonomy" id="32244"/>
    <lineage>
        <taxon>Eukaryota</taxon>
        <taxon>Viridiplantae</taxon>
        <taxon>Streptophyta</taxon>
        <taxon>Embryophyta</taxon>
        <taxon>Tracheophyta</taxon>
        <taxon>Spermatophyta</taxon>
        <taxon>Magnoliopsida</taxon>
        <taxon>eudicotyledons</taxon>
        <taxon>Gunneridae</taxon>
        <taxon>Pentapetalae</taxon>
        <taxon>rosids</taxon>
        <taxon>fabids</taxon>
        <taxon>Fabales</taxon>
        <taxon>Quillajaceae</taxon>
        <taxon>Quillaja</taxon>
    </lineage>
</organism>
<evidence type="ECO:0000256" key="4">
    <source>
        <dbReference type="ARBA" id="ARBA00010617"/>
    </source>
</evidence>
<keyword evidence="11 16" id="KW-0503">Monooxygenase</keyword>
<evidence type="ECO:0000256" key="1">
    <source>
        <dbReference type="ARBA" id="ARBA00001971"/>
    </source>
</evidence>
<evidence type="ECO:0000256" key="10">
    <source>
        <dbReference type="ARBA" id="ARBA00023004"/>
    </source>
</evidence>
<dbReference type="InterPro" id="IPR002401">
    <property type="entry name" value="Cyt_P450_E_grp-I"/>
</dbReference>
<dbReference type="PRINTS" id="PR00385">
    <property type="entry name" value="P450"/>
</dbReference>
<evidence type="ECO:0000256" key="3">
    <source>
        <dbReference type="ARBA" id="ARBA00004972"/>
    </source>
</evidence>
<dbReference type="AlphaFoldDB" id="A0AAD7L712"/>
<keyword evidence="5 15" id="KW-0349">Heme</keyword>
<keyword evidence="7 15" id="KW-0479">Metal-binding</keyword>
<evidence type="ECO:0000256" key="7">
    <source>
        <dbReference type="ARBA" id="ARBA00022723"/>
    </source>
</evidence>
<evidence type="ECO:0000256" key="6">
    <source>
        <dbReference type="ARBA" id="ARBA00022692"/>
    </source>
</evidence>
<sequence length="493" mass="56738">MGFWWLVFAVLLGGLSVLSWLLKNVNEWFYVGRLDYQKQHSLPPGDMGWPLIGKMWSFLISFKYHDPEAFIYTFITRYGRTGIYRTLMFGSPSVIVTMPETCRRVLMDDKQFKHGWPKSAHNLLGKKSFLGLTDEEHKRLRRLTAAPINGHKALAIYHDYITDAIVTSLDEWAKAEKPIEFLTQIRKLTFKIIMSIFLSGESALLTETLEEEYAKLNHGLRAMAINLPGFAYYKALKGRKNLVTILQSVVDGRKKRKRSGDELEKQKDMMDLLMEVEDENGAKLDDEEIIDVILMYLNAGHESTAHATLWATLYLHRHPEYLQKAKEEQEEIVRRRPSSQKGLSFGEIRQMKYLSKVIDETMRIANISLFTFREAKTDVSIGGFTIPKGWKVIVWFRGVHLDPECYPNPKEFDPSRWAEFKPKPGTYMPFGAGSRLCPGSDLSKLEMTIFLHHFLLNYELEQLSPGSAVKYLPHTKPMDNCMANIKKIPSALS</sequence>
<dbReference type="GO" id="GO:0009686">
    <property type="term" value="P:gibberellin biosynthetic process"/>
    <property type="evidence" value="ECO:0007669"/>
    <property type="project" value="UniProtKB-ARBA"/>
</dbReference>
<evidence type="ECO:0000256" key="14">
    <source>
        <dbReference type="ARBA" id="ARBA00059142"/>
    </source>
</evidence>
<dbReference type="InterPro" id="IPR001128">
    <property type="entry name" value="Cyt_P450"/>
</dbReference>
<dbReference type="EMBL" id="JARAOO010000010">
    <property type="protein sequence ID" value="KAJ7952657.1"/>
    <property type="molecule type" value="Genomic_DNA"/>
</dbReference>
<keyword evidence="10 15" id="KW-0408">Iron</keyword>
<evidence type="ECO:0000256" key="13">
    <source>
        <dbReference type="ARBA" id="ARBA00037909"/>
    </source>
</evidence>
<dbReference type="GO" id="GO:0005783">
    <property type="term" value="C:endoplasmic reticulum"/>
    <property type="evidence" value="ECO:0007669"/>
    <property type="project" value="TreeGrafter"/>
</dbReference>
<dbReference type="GO" id="GO:0010268">
    <property type="term" value="P:brassinosteroid homeostasis"/>
    <property type="evidence" value="ECO:0007669"/>
    <property type="project" value="TreeGrafter"/>
</dbReference>